<dbReference type="SUPFAM" id="SSF53474">
    <property type="entry name" value="alpha/beta-Hydrolases"/>
    <property type="match status" value="1"/>
</dbReference>
<dbReference type="PANTHER" id="PTHR43798:SF5">
    <property type="entry name" value="MONOACYLGLYCEROL LIPASE ABHD6"/>
    <property type="match status" value="1"/>
</dbReference>
<keyword evidence="2" id="KW-0378">Hydrolase</keyword>
<dbReference type="AlphaFoldDB" id="A0A6P2BPV5"/>
<keyword evidence="3" id="KW-1185">Reference proteome</keyword>
<dbReference type="PRINTS" id="PR00111">
    <property type="entry name" value="ABHYDROLASE"/>
</dbReference>
<comment type="caution">
    <text evidence="2">The sequence shown here is derived from an EMBL/GenBank/DDBJ whole genome shotgun (WGS) entry which is preliminary data.</text>
</comment>
<dbReference type="Proteomes" id="UP000460272">
    <property type="component" value="Unassembled WGS sequence"/>
</dbReference>
<evidence type="ECO:0000259" key="1">
    <source>
        <dbReference type="Pfam" id="PF00561"/>
    </source>
</evidence>
<dbReference type="OrthoDB" id="9801162at2"/>
<dbReference type="EMBL" id="RPFW01000010">
    <property type="protein sequence ID" value="TVZ00195.1"/>
    <property type="molecule type" value="Genomic_DNA"/>
</dbReference>
<evidence type="ECO:0000313" key="3">
    <source>
        <dbReference type="Proteomes" id="UP000460272"/>
    </source>
</evidence>
<dbReference type="GO" id="GO:0047372">
    <property type="term" value="F:monoacylglycerol lipase activity"/>
    <property type="evidence" value="ECO:0007669"/>
    <property type="project" value="TreeGrafter"/>
</dbReference>
<accession>A0A6P2BPV5</accession>
<name>A0A6P2BPV5_9ACTN</name>
<dbReference type="Gene3D" id="3.40.50.1820">
    <property type="entry name" value="alpha/beta hydrolase"/>
    <property type="match status" value="1"/>
</dbReference>
<protein>
    <submittedName>
        <fullName evidence="2">Alpha/beta hydrolase</fullName>
    </submittedName>
</protein>
<dbReference type="Pfam" id="PF00561">
    <property type="entry name" value="Abhydrolase_1"/>
    <property type="match status" value="1"/>
</dbReference>
<feature type="domain" description="AB hydrolase-1" evidence="1">
    <location>
        <begin position="19"/>
        <end position="125"/>
    </location>
</feature>
<reference evidence="2 3" key="1">
    <citation type="submission" date="2018-11" db="EMBL/GenBank/DDBJ databases">
        <title>Trebonia kvetii gen.nov., sp.nov., a novel acidophilic actinobacterium, and proposal of the new actinobacterial family Treboniaceae fam. nov.</title>
        <authorList>
            <person name="Rapoport D."/>
            <person name="Sagova-Mareckova M."/>
            <person name="Sedlacek I."/>
            <person name="Provaznik J."/>
            <person name="Kralova S."/>
            <person name="Pavlinic D."/>
            <person name="Benes V."/>
            <person name="Kopecky J."/>
        </authorList>
    </citation>
    <scope>NUCLEOTIDE SEQUENCE [LARGE SCALE GENOMIC DNA]</scope>
    <source>
        <strain evidence="2 3">15Tr583</strain>
    </source>
</reference>
<sequence>MLAGRVRLAYRTWGPAQAPPLVLVHALGEASLDWALVAAALAPAWRVYAPDLRGHGASDWPGSYTIEWLTADLAAFIDALGLDRVALCGHSIGAAPAYLYAAGHPGRVACLVLEEPAPPWPRARRVLTRPDEPLPFDWDVTELSNEFTDPRASAWRDSLRQIRAPALIVAGGPDSHLDQSRLADMATLIPDCDLVTIQAGHLVHVARPAQFTEVVSGFLSGTRSAPPRTG</sequence>
<dbReference type="InterPro" id="IPR050266">
    <property type="entry name" value="AB_hydrolase_sf"/>
</dbReference>
<dbReference type="InterPro" id="IPR000073">
    <property type="entry name" value="AB_hydrolase_1"/>
</dbReference>
<proteinExistence type="predicted"/>
<gene>
    <name evidence="2" type="ORF">EAS64_38905</name>
</gene>
<dbReference type="GO" id="GO:0046464">
    <property type="term" value="P:acylglycerol catabolic process"/>
    <property type="evidence" value="ECO:0007669"/>
    <property type="project" value="TreeGrafter"/>
</dbReference>
<evidence type="ECO:0000313" key="2">
    <source>
        <dbReference type="EMBL" id="TVZ00195.1"/>
    </source>
</evidence>
<dbReference type="PANTHER" id="PTHR43798">
    <property type="entry name" value="MONOACYLGLYCEROL LIPASE"/>
    <property type="match status" value="1"/>
</dbReference>
<dbReference type="GO" id="GO:0016020">
    <property type="term" value="C:membrane"/>
    <property type="evidence" value="ECO:0007669"/>
    <property type="project" value="TreeGrafter"/>
</dbReference>
<dbReference type="InterPro" id="IPR029058">
    <property type="entry name" value="AB_hydrolase_fold"/>
</dbReference>
<organism evidence="2 3">
    <name type="scientific">Trebonia kvetii</name>
    <dbReference type="NCBI Taxonomy" id="2480626"/>
    <lineage>
        <taxon>Bacteria</taxon>
        <taxon>Bacillati</taxon>
        <taxon>Actinomycetota</taxon>
        <taxon>Actinomycetes</taxon>
        <taxon>Streptosporangiales</taxon>
        <taxon>Treboniaceae</taxon>
        <taxon>Trebonia</taxon>
    </lineage>
</organism>